<evidence type="ECO:0008006" key="4">
    <source>
        <dbReference type="Google" id="ProtNLM"/>
    </source>
</evidence>
<feature type="chain" id="PRO_5045974469" description="Lipocalin-like domain-containing protein" evidence="1">
    <location>
        <begin position="29"/>
        <end position="365"/>
    </location>
</feature>
<sequence length="365" mass="39428">MFVKTQLKTIMKKLSFLFSLFILLSAFTCENEPLDSEIDATDSGNLNCEAAAQEVATAALAFISAGEGDYPQLCSAYKTALENLLAACGDPDGSIQSSIDALGDCSDPNGFDDCEALANATNLAEVNFNNATDDNYADYCNAYKLALENQIAECGDDDGNLQAIVDDLGDCNNSSPVSSAEFYITGLFNGESIIMETGTSDNYLTGDGSGFSVLDFEDDNCIIGYHGTLASSLPFNQLPAANINFDYFYNGGCNYTNETSVFNSIFTVGSYDALNDEGNLEQGMHMEYYPTGLEGGWYTSASGDQSNSQFQITNSESANYTLSNGNEVYRQIVTGTFNCVLYDSNGNSIEVTEGTFRVRFSQYFN</sequence>
<feature type="signal peptide" evidence="1">
    <location>
        <begin position="1"/>
        <end position="28"/>
    </location>
</feature>
<reference evidence="2 3" key="1">
    <citation type="submission" date="2019-03" db="EMBL/GenBank/DDBJ databases">
        <title>Genomic Encyclopedia of Type Strains, Phase III (KMG-III): the genomes of soil and plant-associated and newly described type strains.</title>
        <authorList>
            <person name="Whitman W."/>
        </authorList>
    </citation>
    <scope>NUCLEOTIDE SEQUENCE [LARGE SCALE GENOMIC DNA]</scope>
    <source>
        <strain evidence="2 3">CGMCC 1.10957</strain>
    </source>
</reference>
<keyword evidence="3" id="KW-1185">Reference proteome</keyword>
<evidence type="ECO:0000313" key="3">
    <source>
        <dbReference type="Proteomes" id="UP000294930"/>
    </source>
</evidence>
<accession>A0ABY2G386</accession>
<protein>
    <recommendedName>
        <fullName evidence="4">Lipocalin-like domain-containing protein</fullName>
    </recommendedName>
</protein>
<dbReference type="EMBL" id="SOQZ01000004">
    <property type="protein sequence ID" value="TDY11226.1"/>
    <property type="molecule type" value="Genomic_DNA"/>
</dbReference>
<name>A0ABY2G386_9FLAO</name>
<evidence type="ECO:0000313" key="2">
    <source>
        <dbReference type="EMBL" id="TDY11226.1"/>
    </source>
</evidence>
<proteinExistence type="predicted"/>
<gene>
    <name evidence="2" type="ORF">A8975_1862</name>
</gene>
<keyword evidence="1" id="KW-0732">Signal</keyword>
<comment type="caution">
    <text evidence="2">The sequence shown here is derived from an EMBL/GenBank/DDBJ whole genome shotgun (WGS) entry which is preliminary data.</text>
</comment>
<organism evidence="2 3">
    <name type="scientific">Meridianimaribacter flavus</name>
    <dbReference type="NCBI Taxonomy" id="571115"/>
    <lineage>
        <taxon>Bacteria</taxon>
        <taxon>Pseudomonadati</taxon>
        <taxon>Bacteroidota</taxon>
        <taxon>Flavobacteriia</taxon>
        <taxon>Flavobacteriales</taxon>
        <taxon>Flavobacteriaceae</taxon>
        <taxon>Meridianimaribacter</taxon>
    </lineage>
</organism>
<dbReference type="Proteomes" id="UP000294930">
    <property type="component" value="Unassembled WGS sequence"/>
</dbReference>
<evidence type="ECO:0000256" key="1">
    <source>
        <dbReference type="SAM" id="SignalP"/>
    </source>
</evidence>